<keyword evidence="12" id="KW-0472">Membrane</keyword>
<evidence type="ECO:0000256" key="12">
    <source>
        <dbReference type="SAM" id="Phobius"/>
    </source>
</evidence>
<dbReference type="InterPro" id="IPR013087">
    <property type="entry name" value="Znf_C2H2_type"/>
</dbReference>
<evidence type="ECO:0000256" key="9">
    <source>
        <dbReference type="ARBA" id="ARBA00048484"/>
    </source>
</evidence>
<evidence type="ECO:0000256" key="5">
    <source>
        <dbReference type="ARBA" id="ARBA00022867"/>
    </source>
</evidence>
<feature type="domain" description="C2H2-type" evidence="13">
    <location>
        <begin position="671"/>
        <end position="696"/>
    </location>
</feature>
<dbReference type="PANTHER" id="PTHR43918">
    <property type="entry name" value="ACETYLCHOLINESTERASE"/>
    <property type="match status" value="1"/>
</dbReference>
<dbReference type="InterPro" id="IPR029058">
    <property type="entry name" value="AB_hydrolase_fold"/>
</dbReference>
<evidence type="ECO:0000259" key="13">
    <source>
        <dbReference type="PROSITE" id="PS50157"/>
    </source>
</evidence>
<accession>A0A6P6Y9J5</accession>
<keyword evidence="11" id="KW-0862">Zinc</keyword>
<comment type="function">
    <text evidence="8">Rapidly hydrolyzes choline released into the synapse.</text>
</comment>
<evidence type="ECO:0000313" key="14">
    <source>
        <dbReference type="Proteomes" id="UP000515146"/>
    </source>
</evidence>
<keyword evidence="3" id="KW-0719">Serine esterase</keyword>
<dbReference type="InterPro" id="IPR000997">
    <property type="entry name" value="Cholinesterase"/>
</dbReference>
<keyword evidence="11" id="KW-0479">Metal-binding</keyword>
<dbReference type="Gene3D" id="3.30.160.60">
    <property type="entry name" value="Classic Zinc Finger"/>
    <property type="match status" value="2"/>
</dbReference>
<keyword evidence="11" id="KW-0863">Zinc-finger</keyword>
<reference evidence="15" key="1">
    <citation type="submission" date="2025-08" db="UniProtKB">
        <authorList>
            <consortium name="RefSeq"/>
        </authorList>
    </citation>
    <scope>IDENTIFICATION</scope>
    <source>
        <strain evidence="15">Airmid</strain>
    </source>
</reference>
<dbReference type="PROSITE" id="PS00028">
    <property type="entry name" value="ZINC_FINGER_C2H2_1"/>
    <property type="match status" value="5"/>
</dbReference>
<evidence type="ECO:0000256" key="3">
    <source>
        <dbReference type="ARBA" id="ARBA00022487"/>
    </source>
</evidence>
<evidence type="ECO:0000256" key="11">
    <source>
        <dbReference type="PROSITE-ProRule" id="PRU00042"/>
    </source>
</evidence>
<evidence type="ECO:0000256" key="4">
    <source>
        <dbReference type="ARBA" id="ARBA00022801"/>
    </source>
</evidence>
<feature type="domain" description="C2H2-type" evidence="13">
    <location>
        <begin position="699"/>
        <end position="729"/>
    </location>
</feature>
<dbReference type="InterPro" id="IPR019819">
    <property type="entry name" value="Carboxylesterase_B_CS"/>
</dbReference>
<evidence type="ECO:0000256" key="6">
    <source>
        <dbReference type="ARBA" id="ARBA00023157"/>
    </source>
</evidence>
<dbReference type="GO" id="GO:0008270">
    <property type="term" value="F:zinc ion binding"/>
    <property type="evidence" value="ECO:0007669"/>
    <property type="project" value="UniProtKB-KW"/>
</dbReference>
<keyword evidence="4" id="KW-0378">Hydrolase</keyword>
<dbReference type="GO" id="GO:0006581">
    <property type="term" value="P:acetylcholine catabolic process"/>
    <property type="evidence" value="ECO:0007669"/>
    <property type="project" value="TreeGrafter"/>
</dbReference>
<evidence type="ECO:0000256" key="2">
    <source>
        <dbReference type="ARBA" id="ARBA00013276"/>
    </source>
</evidence>
<dbReference type="CDD" id="cd00312">
    <property type="entry name" value="Esterase_lipase"/>
    <property type="match status" value="1"/>
</dbReference>
<feature type="active site" description="Charge relay system" evidence="10">
    <location>
        <position position="402"/>
    </location>
</feature>
<dbReference type="KEGG" id="dpte:113796003"/>
<dbReference type="AlphaFoldDB" id="A0A6P6Y9J5"/>
<keyword evidence="14" id="KW-1185">Reference proteome</keyword>
<comment type="similarity">
    <text evidence="1">Belongs to the type-B carboxylesterase/lipase family.</text>
</comment>
<dbReference type="SMART" id="SM00355">
    <property type="entry name" value="ZnF_C2H2"/>
    <property type="match status" value="8"/>
</dbReference>
<dbReference type="InterPro" id="IPR050654">
    <property type="entry name" value="AChE-related_enzymes"/>
</dbReference>
<dbReference type="SUPFAM" id="SSF57667">
    <property type="entry name" value="beta-beta-alpha zinc fingers"/>
    <property type="match status" value="3"/>
</dbReference>
<dbReference type="PANTHER" id="PTHR43918:SF12">
    <property type="entry name" value="ACETYLCHOLINESTERASE 1"/>
    <property type="match status" value="1"/>
</dbReference>
<dbReference type="SUPFAM" id="SSF53474">
    <property type="entry name" value="alpha/beta-Hydrolases"/>
    <property type="match status" value="1"/>
</dbReference>
<sequence>MYLTIMYEKKKIIISSILALWLPLWILLSTISIIIIIVDGHPLKRNNNNNNNNGPYISTGYLDNQNNFNNDNSNDDSLLIQTTRGMIRGQRMRSLTGRLVDEFLGIPFAKPPIGDLRYKHPLPIDFWDGIFNATKQPKSCYQVEDHTFGTNFLGTNMWNVDQTNLDEDCLTLNIWVPYPRPKNSAVLVWIYGGCFNTGSTSLDLYDGKIMATEENIILVSINYRLGNLGFLYFDNTNDVVGNAGMFDQVMALQWIQANIEKFGGNRNNITLFGESAGATSIAYHLLSPLSQHLFSQGILQSGSPTVPWGLVEKKKIHQRGLMLAESVGCPYDDQQIDQVINCLRQTDPLLLMRNESGDANGVVEFAFTPIVDGVFLTDYPEKLMNDKRFKKTRILLGSNTEEATYFIIYKLTEKFKLEEDIYLTRADFNNSVKLLYPNISPIGQSAIIYEYTDWLNPDDPIKNRDAIDKIVGDYYFVCHVNKFADRYASVGNEVYMYYFAHRSTKNPWPKWMGTMHGDEIPFIFGEPFNETIGYTHEEFQLSKQMMNCWANFAKTGNPTMDENGIWSQLHWPLYTAYRKEYLTFSTNYSIGQGIRTKQCAFWQTYLPQLIAETNNNNETNNDNNVDDDSTIDLFGMAIQYNCSFGCRFRCTSQERLKNHELLFHSDKIKIHKCSFKDCGGQFRSIYDLEKHMMRIHEIFKCSFGKCEKEFVNEFNLKRHQNTEHEKESKICKECDRKFQDSHRLRKHIYLVHEFNDFHCEVDGCDFYCNSRVIFKYHKRTKHAFTKCEFDGCNRMVSKQYLSKHLKLHQKSKQCTTTDTGKYKCSWPDCGKSLYDSKSLKDHIRIHLNFKRFRCKWPDCGYACEQKTNMKTHIRIRHFKLPHTKKRQLELNISTDSYPNPNDYIDTVNEDIYMNNP</sequence>
<gene>
    <name evidence="15" type="primary">LOC113796003</name>
</gene>
<feature type="domain" description="C2H2-type" evidence="13">
    <location>
        <begin position="852"/>
        <end position="887"/>
    </location>
</feature>
<dbReference type="PROSITE" id="PS00122">
    <property type="entry name" value="CARBOXYLESTERASE_B_1"/>
    <property type="match status" value="1"/>
</dbReference>
<dbReference type="GO" id="GO:0019695">
    <property type="term" value="P:choline metabolic process"/>
    <property type="evidence" value="ECO:0007669"/>
    <property type="project" value="TreeGrafter"/>
</dbReference>
<dbReference type="RefSeq" id="XP_027202047.1">
    <property type="nucleotide sequence ID" value="XM_027346246.1"/>
</dbReference>
<dbReference type="PROSITE" id="PS50157">
    <property type="entry name" value="ZINC_FINGER_C2H2_2"/>
    <property type="match status" value="5"/>
</dbReference>
<proteinExistence type="inferred from homology"/>
<dbReference type="InterPro" id="IPR019826">
    <property type="entry name" value="Carboxylesterase_B_AS"/>
</dbReference>
<dbReference type="InterPro" id="IPR002018">
    <property type="entry name" value="CarbesteraseB"/>
</dbReference>
<dbReference type="GO" id="GO:0003990">
    <property type="term" value="F:acetylcholinesterase activity"/>
    <property type="evidence" value="ECO:0007669"/>
    <property type="project" value="UniProtKB-EC"/>
</dbReference>
<evidence type="ECO:0000256" key="1">
    <source>
        <dbReference type="ARBA" id="ARBA00005964"/>
    </source>
</evidence>
<keyword evidence="12" id="KW-1133">Transmembrane helix</keyword>
<keyword evidence="6" id="KW-1015">Disulfide bond</keyword>
<dbReference type="GO" id="GO:0005886">
    <property type="term" value="C:plasma membrane"/>
    <property type="evidence" value="ECO:0007669"/>
    <property type="project" value="TreeGrafter"/>
</dbReference>
<dbReference type="FunFam" id="3.40.50.1820:FF:000029">
    <property type="entry name" value="Acetylcholinesterase"/>
    <property type="match status" value="1"/>
</dbReference>
<dbReference type="Proteomes" id="UP000515146">
    <property type="component" value="Unplaced"/>
</dbReference>
<evidence type="ECO:0000256" key="8">
    <source>
        <dbReference type="ARBA" id="ARBA00037263"/>
    </source>
</evidence>
<dbReference type="PROSITE" id="PS00941">
    <property type="entry name" value="CARBOXYLESTERASE_B_2"/>
    <property type="match status" value="1"/>
</dbReference>
<protein>
    <recommendedName>
        <fullName evidence="2">acetylcholinesterase</fullName>
        <ecNumber evidence="2">3.1.1.7</ecNumber>
    </recommendedName>
</protein>
<dbReference type="InParanoid" id="A0A6P6Y9J5"/>
<dbReference type="PRINTS" id="PR00878">
    <property type="entry name" value="CHOLNESTRASE"/>
</dbReference>
<feature type="domain" description="C2H2-type" evidence="13">
    <location>
        <begin position="822"/>
        <end position="851"/>
    </location>
</feature>
<dbReference type="GO" id="GO:0005615">
    <property type="term" value="C:extracellular space"/>
    <property type="evidence" value="ECO:0007669"/>
    <property type="project" value="TreeGrafter"/>
</dbReference>
<dbReference type="FunCoup" id="A0A6P6Y9J5">
    <property type="interactions" value="46"/>
</dbReference>
<dbReference type="OMA" id="ITSTEMC"/>
<name>A0A6P6Y9J5_DERPT</name>
<comment type="catalytic activity">
    <reaction evidence="9">
        <text>acetylcholine + H2O = choline + acetate + H(+)</text>
        <dbReference type="Rhea" id="RHEA:17561"/>
        <dbReference type="ChEBI" id="CHEBI:15354"/>
        <dbReference type="ChEBI" id="CHEBI:15355"/>
        <dbReference type="ChEBI" id="CHEBI:15377"/>
        <dbReference type="ChEBI" id="CHEBI:15378"/>
        <dbReference type="ChEBI" id="CHEBI:30089"/>
        <dbReference type="EC" id="3.1.1.7"/>
    </reaction>
</comment>
<keyword evidence="7" id="KW-0325">Glycoprotein</keyword>
<dbReference type="OrthoDB" id="9000293at2759"/>
<feature type="transmembrane region" description="Helical" evidence="12">
    <location>
        <begin position="12"/>
        <end position="38"/>
    </location>
</feature>
<dbReference type="EC" id="3.1.1.7" evidence="2"/>
<feature type="active site" description="Acyl-ester intermediate" evidence="10">
    <location>
        <position position="275"/>
    </location>
</feature>
<dbReference type="InterPro" id="IPR036236">
    <property type="entry name" value="Znf_C2H2_sf"/>
</dbReference>
<dbReference type="Gene3D" id="3.40.50.1820">
    <property type="entry name" value="alpha/beta hydrolase"/>
    <property type="match status" value="1"/>
</dbReference>
<organism evidence="14 15">
    <name type="scientific">Dermatophagoides pteronyssinus</name>
    <name type="common">European house dust mite</name>
    <dbReference type="NCBI Taxonomy" id="6956"/>
    <lineage>
        <taxon>Eukaryota</taxon>
        <taxon>Metazoa</taxon>
        <taxon>Ecdysozoa</taxon>
        <taxon>Arthropoda</taxon>
        <taxon>Chelicerata</taxon>
        <taxon>Arachnida</taxon>
        <taxon>Acari</taxon>
        <taxon>Acariformes</taxon>
        <taxon>Sarcoptiformes</taxon>
        <taxon>Astigmata</taxon>
        <taxon>Psoroptidia</taxon>
        <taxon>Analgoidea</taxon>
        <taxon>Pyroglyphidae</taxon>
        <taxon>Dermatophagoidinae</taxon>
        <taxon>Dermatophagoides</taxon>
    </lineage>
</organism>
<feature type="domain" description="C2H2-type" evidence="13">
    <location>
        <begin position="729"/>
        <end position="752"/>
    </location>
</feature>
<keyword evidence="5" id="KW-0531">Neurotransmitter degradation</keyword>
<feature type="active site" description="Charge relay system" evidence="10">
    <location>
        <position position="516"/>
    </location>
</feature>
<evidence type="ECO:0000256" key="10">
    <source>
        <dbReference type="PIRSR" id="PIRSR600997-1"/>
    </source>
</evidence>
<dbReference type="Pfam" id="PF00135">
    <property type="entry name" value="COesterase"/>
    <property type="match status" value="1"/>
</dbReference>
<keyword evidence="12" id="KW-0812">Transmembrane</keyword>
<evidence type="ECO:0000313" key="15">
    <source>
        <dbReference type="RefSeq" id="XP_027202047.1"/>
    </source>
</evidence>
<evidence type="ECO:0000256" key="7">
    <source>
        <dbReference type="ARBA" id="ARBA00023180"/>
    </source>
</evidence>
<dbReference type="Pfam" id="PF00096">
    <property type="entry name" value="zf-C2H2"/>
    <property type="match status" value="3"/>
</dbReference>